<feature type="region of interest" description="Disordered" evidence="1">
    <location>
        <begin position="1"/>
        <end position="40"/>
    </location>
</feature>
<dbReference type="AlphaFoldDB" id="A0AAE0DII2"/>
<accession>A0AAE0DII2</accession>
<dbReference type="PANTHER" id="PTHR47843">
    <property type="entry name" value="BTB DOMAIN-CONTAINING PROTEIN-RELATED"/>
    <property type="match status" value="1"/>
</dbReference>
<dbReference type="EMBL" id="JASNWA010000008">
    <property type="protein sequence ID" value="KAK3170919.1"/>
    <property type="molecule type" value="Genomic_DNA"/>
</dbReference>
<organism evidence="3 4">
    <name type="scientific">Lepraria neglecta</name>
    <dbReference type="NCBI Taxonomy" id="209136"/>
    <lineage>
        <taxon>Eukaryota</taxon>
        <taxon>Fungi</taxon>
        <taxon>Dikarya</taxon>
        <taxon>Ascomycota</taxon>
        <taxon>Pezizomycotina</taxon>
        <taxon>Lecanoromycetes</taxon>
        <taxon>OSLEUM clade</taxon>
        <taxon>Lecanoromycetidae</taxon>
        <taxon>Lecanorales</taxon>
        <taxon>Lecanorineae</taxon>
        <taxon>Stereocaulaceae</taxon>
        <taxon>Lepraria</taxon>
    </lineage>
</organism>
<dbReference type="CDD" id="cd18186">
    <property type="entry name" value="BTB_POZ_ZBTB_KLHL-like"/>
    <property type="match status" value="1"/>
</dbReference>
<dbReference type="Gene3D" id="3.30.710.10">
    <property type="entry name" value="Potassium Channel Kv1.1, Chain A"/>
    <property type="match status" value="1"/>
</dbReference>
<dbReference type="Proteomes" id="UP001276659">
    <property type="component" value="Unassembled WGS sequence"/>
</dbReference>
<gene>
    <name evidence="3" type="ORF">OEA41_003003</name>
</gene>
<comment type="caution">
    <text evidence="3">The sequence shown here is derived from an EMBL/GenBank/DDBJ whole genome shotgun (WGS) entry which is preliminary data.</text>
</comment>
<evidence type="ECO:0000256" key="1">
    <source>
        <dbReference type="SAM" id="MobiDB-lite"/>
    </source>
</evidence>
<sequence length="287" mass="31932">MTRENNLPGGAFSAADNIQQEQPSSRPMIPKNEEPGTESLGAAKNTVSTLAKTMSSSVSNPFGCSPFVAKPSPLRSLYAEYVHILVGPKKIDFGIHRGLLCQASKFFQAALNGSFAEALTGIVELPEENPYIFENVHTWLYTKEVKSITNGEDVPCNVNRLVELFIFGDKMGMPTFCNETIDLLIDVFEKENQVVAFFLARAWENTSAGSPLRKLLVATYVQHTNDLESFHADFFPPMLACPDFLLDLAKAYSARRGDPPKKRHIADPCQYHQHAEGEERCPKKETF</sequence>
<evidence type="ECO:0000313" key="4">
    <source>
        <dbReference type="Proteomes" id="UP001276659"/>
    </source>
</evidence>
<evidence type="ECO:0000313" key="3">
    <source>
        <dbReference type="EMBL" id="KAK3170919.1"/>
    </source>
</evidence>
<proteinExistence type="predicted"/>
<dbReference type="PROSITE" id="PS50097">
    <property type="entry name" value="BTB"/>
    <property type="match status" value="1"/>
</dbReference>
<reference evidence="3" key="1">
    <citation type="submission" date="2022-11" db="EMBL/GenBank/DDBJ databases">
        <title>Chromosomal genome sequence assembly and mating type (MAT) locus characterization of the leprose asexual lichenized fungus Lepraria neglecta (Nyl.) Erichsen.</title>
        <authorList>
            <person name="Allen J.L."/>
            <person name="Pfeffer B."/>
        </authorList>
    </citation>
    <scope>NUCLEOTIDE SEQUENCE</scope>
    <source>
        <strain evidence="3">Allen 5258</strain>
    </source>
</reference>
<feature type="domain" description="BTB" evidence="2">
    <location>
        <begin position="80"/>
        <end position="149"/>
    </location>
</feature>
<keyword evidence="4" id="KW-1185">Reference proteome</keyword>
<dbReference type="SUPFAM" id="SSF54695">
    <property type="entry name" value="POZ domain"/>
    <property type="match status" value="1"/>
</dbReference>
<dbReference type="PANTHER" id="PTHR47843:SF2">
    <property type="entry name" value="BTB DOMAIN-CONTAINING PROTEIN"/>
    <property type="match status" value="1"/>
</dbReference>
<evidence type="ECO:0000259" key="2">
    <source>
        <dbReference type="PROSITE" id="PS50097"/>
    </source>
</evidence>
<feature type="compositionally biased region" description="Polar residues" evidence="1">
    <location>
        <begin position="16"/>
        <end position="25"/>
    </location>
</feature>
<dbReference type="Pfam" id="PF00651">
    <property type="entry name" value="BTB"/>
    <property type="match status" value="1"/>
</dbReference>
<dbReference type="InterPro" id="IPR011333">
    <property type="entry name" value="SKP1/BTB/POZ_sf"/>
</dbReference>
<protein>
    <recommendedName>
        <fullName evidence="2">BTB domain-containing protein</fullName>
    </recommendedName>
</protein>
<name>A0AAE0DII2_9LECA</name>
<dbReference type="InterPro" id="IPR000210">
    <property type="entry name" value="BTB/POZ_dom"/>
</dbReference>